<feature type="coiled-coil region" evidence="2">
    <location>
        <begin position="696"/>
        <end position="744"/>
    </location>
</feature>
<comment type="caution">
    <text evidence="6">The sequence shown here is derived from an EMBL/GenBank/DDBJ whole genome shotgun (WGS) entry which is preliminary data.</text>
</comment>
<evidence type="ECO:0000256" key="1">
    <source>
        <dbReference type="ARBA" id="ARBA00022612"/>
    </source>
</evidence>
<feature type="coiled-coil region" evidence="2">
    <location>
        <begin position="21"/>
        <end position="125"/>
    </location>
</feature>
<feature type="compositionally biased region" description="Basic and acidic residues" evidence="3">
    <location>
        <begin position="1110"/>
        <end position="1130"/>
    </location>
</feature>
<accession>A0A917Y0C1</accession>
<dbReference type="InterPro" id="IPR010090">
    <property type="entry name" value="Phage_tape_meas"/>
</dbReference>
<dbReference type="SUPFAM" id="SSF57997">
    <property type="entry name" value="Tropomyosin"/>
    <property type="match status" value="1"/>
</dbReference>
<feature type="coiled-coil region" evidence="2">
    <location>
        <begin position="771"/>
        <end position="874"/>
    </location>
</feature>
<feature type="transmembrane region" description="Helical" evidence="4">
    <location>
        <begin position="499"/>
        <end position="521"/>
    </location>
</feature>
<organism evidence="6 7">
    <name type="scientific">Oceanobacillus indicireducens</name>
    <dbReference type="NCBI Taxonomy" id="1004261"/>
    <lineage>
        <taxon>Bacteria</taxon>
        <taxon>Bacillati</taxon>
        <taxon>Bacillota</taxon>
        <taxon>Bacilli</taxon>
        <taxon>Bacillales</taxon>
        <taxon>Bacillaceae</taxon>
        <taxon>Oceanobacillus</taxon>
    </lineage>
</organism>
<reference evidence="6" key="1">
    <citation type="journal article" date="2014" name="Int. J. Syst. Evol. Microbiol.">
        <title>Complete genome sequence of Corynebacterium casei LMG S-19264T (=DSM 44701T), isolated from a smear-ripened cheese.</title>
        <authorList>
            <consortium name="US DOE Joint Genome Institute (JGI-PGF)"/>
            <person name="Walter F."/>
            <person name="Albersmeier A."/>
            <person name="Kalinowski J."/>
            <person name="Ruckert C."/>
        </authorList>
    </citation>
    <scope>NUCLEOTIDE SEQUENCE</scope>
    <source>
        <strain evidence="6">JCM 17251</strain>
    </source>
</reference>
<feature type="domain" description="Phage tail tape measure protein" evidence="5">
    <location>
        <begin position="203"/>
        <end position="400"/>
    </location>
</feature>
<evidence type="ECO:0000313" key="7">
    <source>
        <dbReference type="Proteomes" id="UP000624041"/>
    </source>
</evidence>
<dbReference type="PANTHER" id="PTHR37813">
    <property type="entry name" value="FELS-2 PROPHAGE PROTEIN"/>
    <property type="match status" value="1"/>
</dbReference>
<keyword evidence="4" id="KW-0812">Transmembrane</keyword>
<dbReference type="NCBIfam" id="TIGR01760">
    <property type="entry name" value="tape_meas_TP901"/>
    <property type="match status" value="1"/>
</dbReference>
<feature type="coiled-coil region" evidence="2">
    <location>
        <begin position="921"/>
        <end position="955"/>
    </location>
</feature>
<dbReference type="EMBL" id="BMOS01000014">
    <property type="protein sequence ID" value="GGN59303.1"/>
    <property type="molecule type" value="Genomic_DNA"/>
</dbReference>
<gene>
    <name evidence="6" type="ORF">GCM10007971_22270</name>
</gene>
<keyword evidence="2" id="KW-0175">Coiled coil</keyword>
<sequence>MSGRNLTVNLVANTSQFKSAMAETSNQIKTINSEFRNASAETDEYGNKLDNTGAKKKQLNGIIEQYQKRIQAITNEQKHWTSELEKGNITEEEHAAKQEELARRLNNTEAEMKKYEGQLKRLNSEGKDTRMTYEEFDRKFRDVGKTMATTGAAVGAATGVMFKGLLKIGKGVINTAAEFETGMSKVQALTGATGEEFEQLEGLAKDLGASTMFSATEAADAMSFLGMAGFDTNQIMEATPALLDLAASAQMDLGRAADITSNIISGFGYEAEDAGRIADVLAKSSSNANTNVEQMGDAMATVAPIASTLGMDIEGLASGVMIMSDAGIQGSQSGRMLRQGLIRLSKPTGEAEKLVKKLGINVFDADGNMKSLDGVVAELEKGLDGMSSQAQTAALATLFGSESTAGWSALLEQGSGVLADYTEDLENSEGAAADMAVTMQDNLQGSVTELKSAFEGLQIELGQQLIPYVRDGTDMLTEFTQGLVEMDDATLEAIAKTGLMATGVLGVTTAVAGLVAGIGALMTFAGPIGLALVGGTALVGALGTALFYVNEKTKAQEELSLDSAEALNDQAIELENTADKFDKLSSKAEISNSELARLYDLNEAIKKAKHPEEIAKLQGQFEELAKNSGLSKEELQELFDANDALIEQTPNIETSISDQGNAWVENTDAVREYIDSLHQATMVEMEAERLKGIEKEKELRKEIAQTQEDINYLIERQGTMTEAVEMSESEIRDRLAEIEELQRDTVHGSEEQQRLTHEHADLMNVLNGDYLEGVELLQDQVEQKRDSLEASEKELAKIEALDEGLADILLKRNGINETGYEGIQVLEETLAKNEEKLAKIEKEYEKNGELTEKQKEQQQTLVEQNEELRQAQQYINGELELYGSVNSLVESQKDKLSESTQEKIKSLEATHDIEVAEGNVVEQIQNKNSKLMEEREQLVKNREEQGANKEEIDKQIAAIDEKINTGEEVLLQMLEELDILELVKDGIQLNGDLLVEHLEKLGYTADEAYEIAAELSGKTVEALKEGTTEAGQAGKEKGKAHSDSLGFTIGDNKTSAELLVDGVDSELKKGNKNAQSHGKSKGDSHREGIKLSTPTNSTAARLLVGDVDAELSKGDGDARSHGKSKGDSHESGLSGTLGFNRTAALLISRNVTDRLSSTTDGGGGRTAGNQMRSGLLSRQGLVRTAGVTVATSGRSGLASVDTSSTGRNFVAGFSSSINDNNGSIWSRAWNLGKRALSALNSSIRTASPSKETEETGDNFVAGFAGAIDRGRKEAAEKASLVGKDALEGFNKGFEKYKQTIGGISLAIQDNKQVLKVEHEINNSGLENKISSLENVLEKLIMAMDANNNDKDEQSQQPIVMNVTVRNDEDINKIDNMLSNLGNRRQAAWGGNN</sequence>
<keyword evidence="4" id="KW-0472">Membrane</keyword>
<name>A0A917Y0C1_9BACI</name>
<dbReference type="PANTHER" id="PTHR37813:SF1">
    <property type="entry name" value="FELS-2 PROPHAGE PROTEIN"/>
    <property type="match status" value="1"/>
</dbReference>
<evidence type="ECO:0000313" key="6">
    <source>
        <dbReference type="EMBL" id="GGN59303.1"/>
    </source>
</evidence>
<feature type="compositionally biased region" description="Basic and acidic residues" evidence="3">
    <location>
        <begin position="1080"/>
        <end position="1089"/>
    </location>
</feature>
<feature type="region of interest" description="Disordered" evidence="3">
    <location>
        <begin position="1068"/>
        <end position="1135"/>
    </location>
</feature>
<proteinExistence type="predicted"/>
<reference evidence="6" key="2">
    <citation type="submission" date="2020-09" db="EMBL/GenBank/DDBJ databases">
        <authorList>
            <person name="Sun Q."/>
            <person name="Ohkuma M."/>
        </authorList>
    </citation>
    <scope>NUCLEOTIDE SEQUENCE</scope>
    <source>
        <strain evidence="6">JCM 17251</strain>
    </source>
</reference>
<dbReference type="Proteomes" id="UP000624041">
    <property type="component" value="Unassembled WGS sequence"/>
</dbReference>
<evidence type="ECO:0000256" key="4">
    <source>
        <dbReference type="SAM" id="Phobius"/>
    </source>
</evidence>
<evidence type="ECO:0000256" key="2">
    <source>
        <dbReference type="SAM" id="Coils"/>
    </source>
</evidence>
<evidence type="ECO:0000259" key="5">
    <source>
        <dbReference type="Pfam" id="PF10145"/>
    </source>
</evidence>
<keyword evidence="4" id="KW-1133">Transmembrane helix</keyword>
<dbReference type="RefSeq" id="WP_188857334.1">
    <property type="nucleotide sequence ID" value="NZ_BMOS01000014.1"/>
</dbReference>
<dbReference type="Pfam" id="PF10145">
    <property type="entry name" value="PhageMin_Tail"/>
    <property type="match status" value="1"/>
</dbReference>
<feature type="transmembrane region" description="Helical" evidence="4">
    <location>
        <begin position="528"/>
        <end position="549"/>
    </location>
</feature>
<feature type="coiled-coil region" evidence="2">
    <location>
        <begin position="1315"/>
        <end position="1342"/>
    </location>
</feature>
<evidence type="ECO:0000256" key="3">
    <source>
        <dbReference type="SAM" id="MobiDB-lite"/>
    </source>
</evidence>
<keyword evidence="7" id="KW-1185">Reference proteome</keyword>
<keyword evidence="1" id="KW-1188">Viral release from host cell</keyword>
<protein>
    <recommendedName>
        <fullName evidence="5">Phage tail tape measure protein domain-containing protein</fullName>
    </recommendedName>
</protein>